<gene>
    <name evidence="2" type="ORF">PG997_013252</name>
</gene>
<dbReference type="EMBL" id="JAQQWN010000009">
    <property type="protein sequence ID" value="KAK8066505.1"/>
    <property type="molecule type" value="Genomic_DNA"/>
</dbReference>
<feature type="compositionally biased region" description="Basic and acidic residues" evidence="1">
    <location>
        <begin position="158"/>
        <end position="167"/>
    </location>
</feature>
<sequence length="278" mass="31892">MPTAQLISARGRTKPLRQRVRTTDKTPEVVVSGRFGLTFHQVYNCRSAASWDGDLALSATHIPERRFTFAVFYGCDAKTRENLIGRLQKNPKRVMHPMTLPLLFADIERGRHTELVHKFHSMLMQRACDFSNDSRRDSEISHTPSPSSASASSSMIEKPTEGLLRPERDSETMSQWMELYHLRNGLENWKAQLQNLAEHQRELRCAYPPSHVSHDTTFEQENLRRCLAHQGAQIQARLQQLLLEYDEKIRQSSLIIDGMNFATQVVSGFCPEHLSYVT</sequence>
<keyword evidence="3" id="KW-1185">Reference proteome</keyword>
<accession>A0ABR1V5M5</accession>
<evidence type="ECO:0000313" key="3">
    <source>
        <dbReference type="Proteomes" id="UP001433268"/>
    </source>
</evidence>
<evidence type="ECO:0000256" key="1">
    <source>
        <dbReference type="SAM" id="MobiDB-lite"/>
    </source>
</evidence>
<reference evidence="2 3" key="1">
    <citation type="submission" date="2023-01" db="EMBL/GenBank/DDBJ databases">
        <title>Analysis of 21 Apiospora genomes using comparative genomics revels a genus with tremendous synthesis potential of carbohydrate active enzymes and secondary metabolites.</title>
        <authorList>
            <person name="Sorensen T."/>
        </authorList>
    </citation>
    <scope>NUCLEOTIDE SEQUENCE [LARGE SCALE GENOMIC DNA]</scope>
    <source>
        <strain evidence="2 3">CBS 114990</strain>
    </source>
</reference>
<comment type="caution">
    <text evidence="2">The sequence shown here is derived from an EMBL/GenBank/DDBJ whole genome shotgun (WGS) entry which is preliminary data.</text>
</comment>
<organism evidence="2 3">
    <name type="scientific">Apiospora hydei</name>
    <dbReference type="NCBI Taxonomy" id="1337664"/>
    <lineage>
        <taxon>Eukaryota</taxon>
        <taxon>Fungi</taxon>
        <taxon>Dikarya</taxon>
        <taxon>Ascomycota</taxon>
        <taxon>Pezizomycotina</taxon>
        <taxon>Sordariomycetes</taxon>
        <taxon>Xylariomycetidae</taxon>
        <taxon>Amphisphaeriales</taxon>
        <taxon>Apiosporaceae</taxon>
        <taxon>Apiospora</taxon>
    </lineage>
</organism>
<protein>
    <submittedName>
        <fullName evidence="2">Uncharacterized protein</fullName>
    </submittedName>
</protein>
<proteinExistence type="predicted"/>
<feature type="compositionally biased region" description="Low complexity" evidence="1">
    <location>
        <begin position="144"/>
        <end position="154"/>
    </location>
</feature>
<evidence type="ECO:0000313" key="2">
    <source>
        <dbReference type="EMBL" id="KAK8066505.1"/>
    </source>
</evidence>
<dbReference type="RefSeq" id="XP_066663258.1">
    <property type="nucleotide sequence ID" value="XM_066817566.1"/>
</dbReference>
<name>A0ABR1V5M5_9PEZI</name>
<dbReference type="GeneID" id="92050626"/>
<feature type="region of interest" description="Disordered" evidence="1">
    <location>
        <begin position="134"/>
        <end position="167"/>
    </location>
</feature>
<dbReference type="Proteomes" id="UP001433268">
    <property type="component" value="Unassembled WGS sequence"/>
</dbReference>